<gene>
    <name evidence="1" type="ORF">ACFQEY_01455</name>
</gene>
<name>A0ABD5UEL2_9EURY</name>
<accession>A0ABD5UEL2</accession>
<protein>
    <submittedName>
        <fullName evidence="1">Uncharacterized protein</fullName>
    </submittedName>
</protein>
<comment type="caution">
    <text evidence="1">The sequence shown here is derived from an EMBL/GenBank/DDBJ whole genome shotgun (WGS) entry which is preliminary data.</text>
</comment>
<organism evidence="1 2">
    <name type="scientific">Halorubrum trueperi</name>
    <dbReference type="NCBI Taxonomy" id="2004704"/>
    <lineage>
        <taxon>Archaea</taxon>
        <taxon>Methanobacteriati</taxon>
        <taxon>Methanobacteriota</taxon>
        <taxon>Stenosarchaea group</taxon>
        <taxon>Halobacteria</taxon>
        <taxon>Halobacteriales</taxon>
        <taxon>Haloferacaceae</taxon>
        <taxon>Halorubrum</taxon>
    </lineage>
</organism>
<sequence length="56" mass="5926">MVELIPTGLAVLAAGLICTALVTMTVGNFRAAGFSFLCASLVIYFRETRYGDGRPA</sequence>
<dbReference type="Proteomes" id="UP001596333">
    <property type="component" value="Unassembled WGS sequence"/>
</dbReference>
<reference evidence="1 2" key="1">
    <citation type="journal article" date="2019" name="Int. J. Syst. Evol. Microbiol.">
        <title>The Global Catalogue of Microorganisms (GCM) 10K type strain sequencing project: providing services to taxonomists for standard genome sequencing and annotation.</title>
        <authorList>
            <consortium name="The Broad Institute Genomics Platform"/>
            <consortium name="The Broad Institute Genome Sequencing Center for Infectious Disease"/>
            <person name="Wu L."/>
            <person name="Ma J."/>
        </authorList>
    </citation>
    <scope>NUCLEOTIDE SEQUENCE [LARGE SCALE GENOMIC DNA]</scope>
    <source>
        <strain evidence="1 2">Y73</strain>
    </source>
</reference>
<dbReference type="RefSeq" id="WP_379764076.1">
    <property type="nucleotide sequence ID" value="NZ_JBHSXI010000001.1"/>
</dbReference>
<evidence type="ECO:0000313" key="2">
    <source>
        <dbReference type="Proteomes" id="UP001596333"/>
    </source>
</evidence>
<evidence type="ECO:0000313" key="1">
    <source>
        <dbReference type="EMBL" id="MFC6887724.1"/>
    </source>
</evidence>
<keyword evidence="2" id="KW-1185">Reference proteome</keyword>
<dbReference type="EMBL" id="JBHSXI010000001">
    <property type="protein sequence ID" value="MFC6887724.1"/>
    <property type="molecule type" value="Genomic_DNA"/>
</dbReference>
<dbReference type="AlphaFoldDB" id="A0ABD5UEL2"/>
<proteinExistence type="predicted"/>